<gene>
    <name evidence="3" type="ORF">ACH49Z_15185</name>
</gene>
<evidence type="ECO:0000313" key="3">
    <source>
        <dbReference type="EMBL" id="MFI2231189.1"/>
    </source>
</evidence>
<organism evidence="3 4">
    <name type="scientific">Nocardia testacea</name>
    <dbReference type="NCBI Taxonomy" id="248551"/>
    <lineage>
        <taxon>Bacteria</taxon>
        <taxon>Bacillati</taxon>
        <taxon>Actinomycetota</taxon>
        <taxon>Actinomycetes</taxon>
        <taxon>Mycobacteriales</taxon>
        <taxon>Nocardiaceae</taxon>
        <taxon>Nocardia</taxon>
    </lineage>
</organism>
<evidence type="ECO:0000256" key="1">
    <source>
        <dbReference type="SAM" id="Phobius"/>
    </source>
</evidence>
<comment type="caution">
    <text evidence="3">The sequence shown here is derived from an EMBL/GenBank/DDBJ whole genome shotgun (WGS) entry which is preliminary data.</text>
</comment>
<evidence type="ECO:0000256" key="2">
    <source>
        <dbReference type="SAM" id="SignalP"/>
    </source>
</evidence>
<keyword evidence="1" id="KW-0812">Transmembrane</keyword>
<keyword evidence="1" id="KW-0472">Membrane</keyword>
<feature type="chain" id="PRO_5046716754" description="Prokaryotic phospholipase A2" evidence="2">
    <location>
        <begin position="44"/>
        <end position="244"/>
    </location>
</feature>
<dbReference type="InterPro" id="IPR036444">
    <property type="entry name" value="PLipase_A2_dom_sf"/>
</dbReference>
<evidence type="ECO:0000313" key="4">
    <source>
        <dbReference type="Proteomes" id="UP001611494"/>
    </source>
</evidence>
<feature type="signal peptide" evidence="2">
    <location>
        <begin position="1"/>
        <end position="43"/>
    </location>
</feature>
<dbReference type="SUPFAM" id="SSF48619">
    <property type="entry name" value="Phospholipase A2, PLA2"/>
    <property type="match status" value="1"/>
</dbReference>
<keyword evidence="4" id="KW-1185">Reference proteome</keyword>
<accession>A0ABW7VX83</accession>
<evidence type="ECO:0008006" key="5">
    <source>
        <dbReference type="Google" id="ProtNLM"/>
    </source>
</evidence>
<dbReference type="Proteomes" id="UP001611494">
    <property type="component" value="Unassembled WGS sequence"/>
</dbReference>
<dbReference type="Gene3D" id="1.20.90.10">
    <property type="entry name" value="Phospholipase A2 domain"/>
    <property type="match status" value="1"/>
</dbReference>
<reference evidence="3 4" key="1">
    <citation type="submission" date="2024-10" db="EMBL/GenBank/DDBJ databases">
        <title>The Natural Products Discovery Center: Release of the First 8490 Sequenced Strains for Exploring Actinobacteria Biosynthetic Diversity.</title>
        <authorList>
            <person name="Kalkreuter E."/>
            <person name="Kautsar S.A."/>
            <person name="Yang D."/>
            <person name="Bader C.D."/>
            <person name="Teijaro C.N."/>
            <person name="Fluegel L."/>
            <person name="Davis C.M."/>
            <person name="Simpson J.R."/>
            <person name="Lauterbach L."/>
            <person name="Steele A.D."/>
            <person name="Gui C."/>
            <person name="Meng S."/>
            <person name="Li G."/>
            <person name="Viehrig K."/>
            <person name="Ye F."/>
            <person name="Su P."/>
            <person name="Kiefer A.F."/>
            <person name="Nichols A."/>
            <person name="Cepeda A.J."/>
            <person name="Yan W."/>
            <person name="Fan B."/>
            <person name="Jiang Y."/>
            <person name="Adhikari A."/>
            <person name="Zheng C.-J."/>
            <person name="Schuster L."/>
            <person name="Cowan T.M."/>
            <person name="Smanski M.J."/>
            <person name="Chevrette M.G."/>
            <person name="De Carvalho L.P.S."/>
            <person name="Shen B."/>
        </authorList>
    </citation>
    <scope>NUCLEOTIDE SEQUENCE [LARGE SCALE GENOMIC DNA]</scope>
    <source>
        <strain evidence="3 4">NPDC019377</strain>
    </source>
</reference>
<feature type="transmembrane region" description="Helical" evidence="1">
    <location>
        <begin position="198"/>
        <end position="215"/>
    </location>
</feature>
<proteinExistence type="predicted"/>
<dbReference type="RefSeq" id="WP_397062445.1">
    <property type="nucleotide sequence ID" value="NZ_JBIRYL010000002.1"/>
</dbReference>
<name>A0ABW7VX83_9NOCA</name>
<protein>
    <recommendedName>
        <fullName evidence="5">Prokaryotic phospholipase A2</fullName>
    </recommendedName>
</protein>
<dbReference type="EMBL" id="JBIRYL010000002">
    <property type="protein sequence ID" value="MFI2231189.1"/>
    <property type="molecule type" value="Genomic_DNA"/>
</dbReference>
<keyword evidence="2" id="KW-0732">Signal</keyword>
<sequence length="244" mass="25141">MAVSNIAVRHPARPSPQTVRRAATAAAGCAAVVSLLSAPAADAAGPSPRPAAATAVRALTTPGTVATMPADFRAVAGYAPARVDGMLVAPHGSCSSPVPLPAEFDTACKAHDLGYDLLRYADRTGAPLGAWARRELDRTLAERMHAACAQRPGQLPRARCAAMAEVAAIAVDLNSMRQDYGVPVVEDFPLADTVTDRLPRLCGLLLIVLAVLFLSRPVAAPLLPAAGPGRPIHSHHAVTGGSHV</sequence>
<keyword evidence="1" id="KW-1133">Transmembrane helix</keyword>